<accession>A0A9I9D499</accession>
<organism evidence="1">
    <name type="scientific">Cucumis melo</name>
    <name type="common">Muskmelon</name>
    <dbReference type="NCBI Taxonomy" id="3656"/>
    <lineage>
        <taxon>Eukaryota</taxon>
        <taxon>Viridiplantae</taxon>
        <taxon>Streptophyta</taxon>
        <taxon>Embryophyta</taxon>
        <taxon>Tracheophyta</taxon>
        <taxon>Spermatophyta</taxon>
        <taxon>Magnoliopsida</taxon>
        <taxon>eudicotyledons</taxon>
        <taxon>Gunneridae</taxon>
        <taxon>Pentapetalae</taxon>
        <taxon>rosids</taxon>
        <taxon>fabids</taxon>
        <taxon>Cucurbitales</taxon>
        <taxon>Cucurbitaceae</taxon>
        <taxon>Benincaseae</taxon>
        <taxon>Cucumis</taxon>
    </lineage>
</organism>
<name>A0A9I9D499_CUCME</name>
<dbReference type="Gramene" id="MELO3C012796.2.1">
    <property type="protein sequence ID" value="MELO3C012796.2.1"/>
    <property type="gene ID" value="MELO3C012796.2"/>
</dbReference>
<reference evidence="1" key="1">
    <citation type="submission" date="2023-03" db="UniProtKB">
        <authorList>
            <consortium name="EnsemblPlants"/>
        </authorList>
    </citation>
    <scope>IDENTIFICATION</scope>
</reference>
<sequence length="76" mass="7927">MSSATLTAGLDLNLRQKSMWALTASGIPPANEGGGCGGRVVVIFGSVQHFITNGLRTKATKPFGVKIGLHFKKNDG</sequence>
<dbReference type="EnsemblPlants" id="MELO3C012796.2.1">
    <property type="protein sequence ID" value="MELO3C012796.2.1"/>
    <property type="gene ID" value="MELO3C012796.2"/>
</dbReference>
<proteinExistence type="predicted"/>
<dbReference type="AlphaFoldDB" id="A0A9I9D499"/>
<protein>
    <submittedName>
        <fullName evidence="1">Uncharacterized protein</fullName>
    </submittedName>
</protein>
<evidence type="ECO:0000313" key="1">
    <source>
        <dbReference type="EnsemblPlants" id="MELO3C012796.2.1"/>
    </source>
</evidence>